<keyword evidence="3" id="KW-1185">Reference proteome</keyword>
<sequence length="315" mass="36061">MPNDLSTQLLEAKERLHRLNKAERRREELLKRTNNQERLIIQYELQLEKEEADVEKLTKLSLTNLFHIILRSKEEQLELERQEALAAALKLQEEKQRLLSTQEDLRLLGDELVRYQGADREYNRLLAAKEAALRVASSHASELIAIDDQIADQTIQLKEVQEALTAGNRVIAALEDASGSLEKAENWGMWDTWGGGGLISTSIKHEHVDNAKQHIQNANHLLHNFRDELDDLNQTINIHIDISSSLKMADYWFDGLITDWIVQGRIENSQQQTLDAIGNIRPVLRELQGKQASGQAALEALQTKRQTWIEMTNLE</sequence>
<evidence type="ECO:0000256" key="1">
    <source>
        <dbReference type="SAM" id="Coils"/>
    </source>
</evidence>
<evidence type="ECO:0000313" key="3">
    <source>
        <dbReference type="Proteomes" id="UP000272528"/>
    </source>
</evidence>
<keyword evidence="1" id="KW-0175">Coiled coil</keyword>
<dbReference type="Proteomes" id="UP000272528">
    <property type="component" value="Chromosome"/>
</dbReference>
<name>A0A3Q8X7J0_9BACL</name>
<dbReference type="RefSeq" id="WP_126016847.1">
    <property type="nucleotide sequence ID" value="NZ_CP034437.1"/>
</dbReference>
<gene>
    <name evidence="2" type="ORF">EJC50_16780</name>
</gene>
<dbReference type="EMBL" id="CP034437">
    <property type="protein sequence ID" value="AZN41140.1"/>
    <property type="molecule type" value="Genomic_DNA"/>
</dbReference>
<proteinExistence type="predicted"/>
<reference evidence="3" key="1">
    <citation type="submission" date="2018-12" db="EMBL/GenBank/DDBJ databases">
        <title>Genome sequence of Peanibacillus sp.</title>
        <authorList>
            <person name="Subramani G."/>
            <person name="Srinivasan S."/>
            <person name="Kim M.K."/>
        </authorList>
    </citation>
    <scope>NUCLEOTIDE SEQUENCE [LARGE SCALE GENOMIC DNA]</scope>
    <source>
        <strain evidence="3">18JY67-1</strain>
    </source>
</reference>
<accession>A0A3Q8X7J0</accession>
<dbReference type="KEGG" id="palb:EJC50_16780"/>
<feature type="coiled-coil region" evidence="1">
    <location>
        <begin position="12"/>
        <end position="111"/>
    </location>
</feature>
<protein>
    <submittedName>
        <fullName evidence="2">Uncharacterized protein</fullName>
    </submittedName>
</protein>
<dbReference type="OrthoDB" id="3540923at2"/>
<organism evidence="2 3">
    <name type="scientific">Paenibacillus albus</name>
    <dbReference type="NCBI Taxonomy" id="2495582"/>
    <lineage>
        <taxon>Bacteria</taxon>
        <taxon>Bacillati</taxon>
        <taxon>Bacillota</taxon>
        <taxon>Bacilli</taxon>
        <taxon>Bacillales</taxon>
        <taxon>Paenibacillaceae</taxon>
        <taxon>Paenibacillus</taxon>
    </lineage>
</organism>
<feature type="coiled-coil region" evidence="1">
    <location>
        <begin position="208"/>
        <end position="235"/>
    </location>
</feature>
<dbReference type="AlphaFoldDB" id="A0A3Q8X7J0"/>
<evidence type="ECO:0000313" key="2">
    <source>
        <dbReference type="EMBL" id="AZN41140.1"/>
    </source>
</evidence>